<keyword evidence="1" id="KW-0808">Transferase</keyword>
<evidence type="ECO:0000256" key="1">
    <source>
        <dbReference type="ARBA" id="ARBA00022679"/>
    </source>
</evidence>
<gene>
    <name evidence="5" type="ORF">A3H63_01170</name>
</gene>
<dbReference type="PANTHER" id="PTHR34388">
    <property type="entry name" value="DNA POLYMERASE III SUBUNIT DELTA"/>
    <property type="match status" value="1"/>
</dbReference>
<dbReference type="AlphaFoldDB" id="A0A1G1ZRE7"/>
<evidence type="ECO:0000256" key="2">
    <source>
        <dbReference type="ARBA" id="ARBA00022695"/>
    </source>
</evidence>
<dbReference type="Proteomes" id="UP000176284">
    <property type="component" value="Unassembled WGS sequence"/>
</dbReference>
<sequence>MIVYLYGPDSYRRQEKLKEYLERYKAQYKGLSLSYFYLDQEGDFFKLKDFSQSQSLFESSRVGMISGIKDLDETYQKDLIKLCKENLKSQDLTLIISEEKKLAKEFNFLLEKPVIAESFEELKEKEFSDFFQKAAQSRNLRFDTESRDFLLRAYGSDSRGLIQELDLLSLLDEKTITKKVLDNHASITSPPDIFSLLGEFVYGQRVGSRLSALEILFDHSEDPAKIFNMLAIMARTSPEKNKMADYDAAIKSGKLEYPEVLLELALTTQ</sequence>
<dbReference type="GO" id="GO:0003887">
    <property type="term" value="F:DNA-directed DNA polymerase activity"/>
    <property type="evidence" value="ECO:0007669"/>
    <property type="project" value="UniProtKB-KW"/>
</dbReference>
<dbReference type="InterPro" id="IPR027417">
    <property type="entry name" value="P-loop_NTPase"/>
</dbReference>
<accession>A0A1G1ZRE7</accession>
<dbReference type="GO" id="GO:0003677">
    <property type="term" value="F:DNA binding"/>
    <property type="evidence" value="ECO:0007669"/>
    <property type="project" value="InterPro"/>
</dbReference>
<evidence type="ECO:0000256" key="3">
    <source>
        <dbReference type="ARBA" id="ARBA00022705"/>
    </source>
</evidence>
<comment type="caution">
    <text evidence="5">The sequence shown here is derived from an EMBL/GenBank/DDBJ whole genome shotgun (WGS) entry which is preliminary data.</text>
</comment>
<keyword evidence="4" id="KW-0239">DNA-directed DNA polymerase</keyword>
<dbReference type="EMBL" id="MHJM01000034">
    <property type="protein sequence ID" value="OGY67019.1"/>
    <property type="molecule type" value="Genomic_DNA"/>
</dbReference>
<organism evidence="5 6">
    <name type="scientific">Candidatus Harrisonbacteria bacterium RIFCSPLOWO2_02_FULL_45_10c</name>
    <dbReference type="NCBI Taxonomy" id="1798410"/>
    <lineage>
        <taxon>Bacteria</taxon>
        <taxon>Candidatus Harrisoniibacteriota</taxon>
    </lineage>
</organism>
<reference evidence="5 6" key="1">
    <citation type="journal article" date="2016" name="Nat. Commun.">
        <title>Thousands of microbial genomes shed light on interconnected biogeochemical processes in an aquifer system.</title>
        <authorList>
            <person name="Anantharaman K."/>
            <person name="Brown C.T."/>
            <person name="Hug L.A."/>
            <person name="Sharon I."/>
            <person name="Castelle C.J."/>
            <person name="Probst A.J."/>
            <person name="Thomas B.C."/>
            <person name="Singh A."/>
            <person name="Wilkins M.J."/>
            <person name="Karaoz U."/>
            <person name="Brodie E.L."/>
            <person name="Williams K.H."/>
            <person name="Hubbard S.S."/>
            <person name="Banfield J.F."/>
        </authorList>
    </citation>
    <scope>NUCLEOTIDE SEQUENCE [LARGE SCALE GENOMIC DNA]</scope>
</reference>
<dbReference type="SUPFAM" id="SSF52540">
    <property type="entry name" value="P-loop containing nucleoside triphosphate hydrolases"/>
    <property type="match status" value="1"/>
</dbReference>
<evidence type="ECO:0000313" key="6">
    <source>
        <dbReference type="Proteomes" id="UP000176284"/>
    </source>
</evidence>
<dbReference type="GO" id="GO:0006261">
    <property type="term" value="P:DNA-templated DNA replication"/>
    <property type="evidence" value="ECO:0007669"/>
    <property type="project" value="TreeGrafter"/>
</dbReference>
<protein>
    <submittedName>
        <fullName evidence="5">Uncharacterized protein</fullName>
    </submittedName>
</protein>
<dbReference type="InterPro" id="IPR005790">
    <property type="entry name" value="DNA_polIII_delta"/>
</dbReference>
<dbReference type="PANTHER" id="PTHR34388:SF1">
    <property type="entry name" value="DNA POLYMERASE III SUBUNIT DELTA"/>
    <property type="match status" value="1"/>
</dbReference>
<evidence type="ECO:0000313" key="5">
    <source>
        <dbReference type="EMBL" id="OGY67019.1"/>
    </source>
</evidence>
<dbReference type="Gene3D" id="3.40.50.300">
    <property type="entry name" value="P-loop containing nucleotide triphosphate hydrolases"/>
    <property type="match status" value="1"/>
</dbReference>
<dbReference type="NCBIfam" id="TIGR01128">
    <property type="entry name" value="holA"/>
    <property type="match status" value="1"/>
</dbReference>
<keyword evidence="2" id="KW-0548">Nucleotidyltransferase</keyword>
<dbReference type="Gene3D" id="1.10.8.60">
    <property type="match status" value="1"/>
</dbReference>
<dbReference type="STRING" id="1798410.A3H63_01170"/>
<evidence type="ECO:0000256" key="4">
    <source>
        <dbReference type="ARBA" id="ARBA00022932"/>
    </source>
</evidence>
<dbReference type="GO" id="GO:0009360">
    <property type="term" value="C:DNA polymerase III complex"/>
    <property type="evidence" value="ECO:0007669"/>
    <property type="project" value="TreeGrafter"/>
</dbReference>
<proteinExistence type="predicted"/>
<keyword evidence="3" id="KW-0235">DNA replication</keyword>
<name>A0A1G1ZRE7_9BACT</name>